<sequence length="64" mass="6938">MVCSGIRSSLVPTIDRAAECDGDLGTINASLRRSLEDRSYLGMLLTASAEHVQSMGRLSVRKLE</sequence>
<evidence type="ECO:0000313" key="1">
    <source>
        <dbReference type="EMBL" id="KFE50705.1"/>
    </source>
</evidence>
<proteinExistence type="predicted"/>
<reference evidence="1 2" key="1">
    <citation type="submission" date="2014-07" db="EMBL/GenBank/DDBJ databases">
        <title>Draft Genome Sequences of Environmental Pseudomonas syringae strains.</title>
        <authorList>
            <person name="Baltrus D.A."/>
            <person name="Berge O."/>
            <person name="Morris C."/>
        </authorList>
    </citation>
    <scope>NUCLEOTIDE SEQUENCE [LARGE SCALE GENOMIC DNA]</scope>
    <source>
        <strain evidence="1 2">CEB003</strain>
    </source>
</reference>
<dbReference type="AlphaFoldDB" id="A0A085V5J2"/>
<dbReference type="Proteomes" id="UP000028643">
    <property type="component" value="Unassembled WGS sequence"/>
</dbReference>
<evidence type="ECO:0000313" key="2">
    <source>
        <dbReference type="Proteomes" id="UP000028643"/>
    </source>
</evidence>
<dbReference type="EMBL" id="JPQT01000108">
    <property type="protein sequence ID" value="KFE50705.1"/>
    <property type="molecule type" value="Genomic_DNA"/>
</dbReference>
<organism evidence="1 2">
    <name type="scientific">Pseudomonas syringae</name>
    <dbReference type="NCBI Taxonomy" id="317"/>
    <lineage>
        <taxon>Bacteria</taxon>
        <taxon>Pseudomonadati</taxon>
        <taxon>Pseudomonadota</taxon>
        <taxon>Gammaproteobacteria</taxon>
        <taxon>Pseudomonadales</taxon>
        <taxon>Pseudomonadaceae</taxon>
        <taxon>Pseudomonas</taxon>
    </lineage>
</organism>
<comment type="caution">
    <text evidence="1">The sequence shown here is derived from an EMBL/GenBank/DDBJ whole genome shotgun (WGS) entry which is preliminary data.</text>
</comment>
<dbReference type="PATRIC" id="fig|317.174.peg.3031"/>
<protein>
    <submittedName>
        <fullName evidence="1">Uncharacterized protein</fullName>
    </submittedName>
</protein>
<accession>A0A085V5J2</accession>
<name>A0A085V5J2_PSESX</name>
<gene>
    <name evidence="1" type="ORF">IV02_14825</name>
</gene>